<reference evidence="2" key="3">
    <citation type="submission" date="2025-09" db="UniProtKB">
        <authorList>
            <consortium name="Ensembl"/>
        </authorList>
    </citation>
    <scope>IDENTIFICATION</scope>
</reference>
<dbReference type="AlphaFoldDB" id="A0A8C4TI18"/>
<feature type="coiled-coil region" evidence="1">
    <location>
        <begin position="2"/>
        <end position="40"/>
    </location>
</feature>
<dbReference type="Proteomes" id="UP000694620">
    <property type="component" value="Chromosome 17"/>
</dbReference>
<evidence type="ECO:0000313" key="3">
    <source>
        <dbReference type="Proteomes" id="UP000694620"/>
    </source>
</evidence>
<name>A0A8C4TI18_ERPCA</name>
<sequence>MITTLATEIKELKKDMKKEINDIRKEINDIRKEIKDVDKQTIMTQIEIAEQLASTSDRKAMAADSECKILGDRLAALEDGCRRNTIRIKGLPENRESPNPVKFVAEVFSKIIGENFKSDTEIAAAYPKWNTDPDTFLKIQS</sequence>
<evidence type="ECO:0000313" key="2">
    <source>
        <dbReference type="Ensembl" id="ENSECRP00000031909.1"/>
    </source>
</evidence>
<dbReference type="Ensembl" id="ENSECRT00000032603.1">
    <property type="protein sequence ID" value="ENSECRP00000031909.1"/>
    <property type="gene ID" value="ENSECRG00000021626.1"/>
</dbReference>
<proteinExistence type="predicted"/>
<dbReference type="Gene3D" id="1.20.58.130">
    <property type="match status" value="1"/>
</dbReference>
<reference evidence="2" key="2">
    <citation type="submission" date="2025-08" db="UniProtKB">
        <authorList>
            <consortium name="Ensembl"/>
        </authorList>
    </citation>
    <scope>IDENTIFICATION</scope>
</reference>
<evidence type="ECO:0000256" key="1">
    <source>
        <dbReference type="SAM" id="Coils"/>
    </source>
</evidence>
<protein>
    <submittedName>
        <fullName evidence="2">Uncharacterized protein</fullName>
    </submittedName>
</protein>
<accession>A0A8C4TI18</accession>
<keyword evidence="3" id="KW-1185">Reference proteome</keyword>
<keyword evidence="1" id="KW-0175">Coiled coil</keyword>
<dbReference type="GeneTree" id="ENSGT00980000202048"/>
<dbReference type="Gene3D" id="3.30.70.1820">
    <property type="entry name" value="L1 transposable element, RRM domain"/>
    <property type="match status" value="1"/>
</dbReference>
<organism evidence="2 3">
    <name type="scientific">Erpetoichthys calabaricus</name>
    <name type="common">Rope fish</name>
    <name type="synonym">Calamoichthys calabaricus</name>
    <dbReference type="NCBI Taxonomy" id="27687"/>
    <lineage>
        <taxon>Eukaryota</taxon>
        <taxon>Metazoa</taxon>
        <taxon>Chordata</taxon>
        <taxon>Craniata</taxon>
        <taxon>Vertebrata</taxon>
        <taxon>Euteleostomi</taxon>
        <taxon>Actinopterygii</taxon>
        <taxon>Polypteriformes</taxon>
        <taxon>Polypteridae</taxon>
        <taxon>Erpetoichthys</taxon>
    </lineage>
</organism>
<reference evidence="2" key="1">
    <citation type="submission" date="2021-06" db="EMBL/GenBank/DDBJ databases">
        <authorList>
            <consortium name="Wellcome Sanger Institute Data Sharing"/>
        </authorList>
    </citation>
    <scope>NUCLEOTIDE SEQUENCE [LARGE SCALE GENOMIC DNA]</scope>
</reference>